<keyword evidence="5" id="KW-1185">Reference proteome</keyword>
<keyword evidence="2 4" id="KW-0067">ATP-binding</keyword>
<dbReference type="EMBL" id="MJEH01000022">
    <property type="protein sequence ID" value="OEH92782.1"/>
    <property type="molecule type" value="Genomic_DNA"/>
</dbReference>
<dbReference type="SMART" id="SM00382">
    <property type="entry name" value="AAA"/>
    <property type="match status" value="1"/>
</dbReference>
<dbReference type="OrthoDB" id="9804819at2"/>
<feature type="domain" description="ABC transporter" evidence="3">
    <location>
        <begin position="2"/>
        <end position="225"/>
    </location>
</feature>
<dbReference type="InterPro" id="IPR003593">
    <property type="entry name" value="AAA+_ATPase"/>
</dbReference>
<dbReference type="SUPFAM" id="SSF52540">
    <property type="entry name" value="P-loop containing nucleoside triphosphate hydrolases"/>
    <property type="match status" value="1"/>
</dbReference>
<comment type="caution">
    <text evidence="4">The sequence shown here is derived from an EMBL/GenBank/DDBJ whole genome shotgun (WGS) entry which is preliminary data.</text>
</comment>
<keyword evidence="1" id="KW-0547">Nucleotide-binding</keyword>
<dbReference type="PROSITE" id="PS50893">
    <property type="entry name" value="ABC_TRANSPORTER_2"/>
    <property type="match status" value="1"/>
</dbReference>
<reference evidence="4 5" key="1">
    <citation type="submission" date="2016-08" db="EMBL/GenBank/DDBJ databases">
        <title>Genome of Bacillus solimangrovi GH2-4.</title>
        <authorList>
            <person name="Lim S."/>
            <person name="Kim B.-C."/>
        </authorList>
    </citation>
    <scope>NUCLEOTIDE SEQUENCE [LARGE SCALE GENOMIC DNA]</scope>
    <source>
        <strain evidence="4 5">GH2-4</strain>
    </source>
</reference>
<organism evidence="4 5">
    <name type="scientific">Bacillus solimangrovi</name>
    <dbReference type="NCBI Taxonomy" id="1305675"/>
    <lineage>
        <taxon>Bacteria</taxon>
        <taxon>Bacillati</taxon>
        <taxon>Bacillota</taxon>
        <taxon>Bacilli</taxon>
        <taxon>Bacillales</taxon>
        <taxon>Bacillaceae</taxon>
        <taxon>Bacillus</taxon>
    </lineage>
</organism>
<proteinExistence type="predicted"/>
<dbReference type="PANTHER" id="PTHR43158">
    <property type="entry name" value="SKFA PEPTIDE EXPORT ATP-BINDING PROTEIN SKFE"/>
    <property type="match status" value="1"/>
</dbReference>
<dbReference type="Gene3D" id="3.40.50.300">
    <property type="entry name" value="P-loop containing nucleotide triphosphate hydrolases"/>
    <property type="match status" value="1"/>
</dbReference>
<evidence type="ECO:0000313" key="4">
    <source>
        <dbReference type="EMBL" id="OEH92782.1"/>
    </source>
</evidence>
<dbReference type="PANTHER" id="PTHR43158:SF1">
    <property type="entry name" value="ABC TRANSPORTER, ATP-BINDING PROTEIN"/>
    <property type="match status" value="1"/>
</dbReference>
<evidence type="ECO:0000259" key="3">
    <source>
        <dbReference type="PROSITE" id="PS50893"/>
    </source>
</evidence>
<evidence type="ECO:0000256" key="2">
    <source>
        <dbReference type="ARBA" id="ARBA00022840"/>
    </source>
</evidence>
<accession>A0A1E5LFD4</accession>
<dbReference type="STRING" id="1305675.BFG57_01950"/>
<dbReference type="AlphaFoldDB" id="A0A1E5LFD4"/>
<evidence type="ECO:0000313" key="5">
    <source>
        <dbReference type="Proteomes" id="UP000095209"/>
    </source>
</evidence>
<dbReference type="InterPro" id="IPR027417">
    <property type="entry name" value="P-loop_NTPase"/>
</dbReference>
<dbReference type="RefSeq" id="WP_069717224.1">
    <property type="nucleotide sequence ID" value="NZ_MJEH01000022.1"/>
</dbReference>
<dbReference type="GO" id="GO:0016887">
    <property type="term" value="F:ATP hydrolysis activity"/>
    <property type="evidence" value="ECO:0007669"/>
    <property type="project" value="InterPro"/>
</dbReference>
<dbReference type="Proteomes" id="UP000095209">
    <property type="component" value="Unassembled WGS sequence"/>
</dbReference>
<sequence>MITFENVSKSYLSQNALNNVDLRLPSGKIIGIIGENGSGKSTMLKLMAGLIRPTKGTVKVNNSPANRKISEIVTYLSELDAYYTIYTVKQTIDFFATQFKDFNLDKAYTIMEFMKLAPDQKVKNLSKGNRGRLKIVLSLARDVPYILLDEPFSGLDPMVRESVVKGLLSYIDLNKQTVIITTHEIQEVEALLDMIVVIRNGKILNMRNVEELHENEKKSVVEWLKKVYDAS</sequence>
<dbReference type="InterPro" id="IPR003439">
    <property type="entry name" value="ABC_transporter-like_ATP-bd"/>
</dbReference>
<protein>
    <submittedName>
        <fullName evidence="4">Spermidine/putrescine ABC transporter ATP-binding protein</fullName>
    </submittedName>
</protein>
<dbReference type="GO" id="GO:0005524">
    <property type="term" value="F:ATP binding"/>
    <property type="evidence" value="ECO:0007669"/>
    <property type="project" value="UniProtKB-KW"/>
</dbReference>
<dbReference type="Pfam" id="PF00005">
    <property type="entry name" value="ABC_tran"/>
    <property type="match status" value="1"/>
</dbReference>
<name>A0A1E5LFD4_9BACI</name>
<dbReference type="CDD" id="cd03230">
    <property type="entry name" value="ABC_DR_subfamily_A"/>
    <property type="match status" value="1"/>
</dbReference>
<gene>
    <name evidence="4" type="ORF">BFG57_01950</name>
</gene>
<evidence type="ECO:0000256" key="1">
    <source>
        <dbReference type="ARBA" id="ARBA00022741"/>
    </source>
</evidence>